<dbReference type="InterPro" id="IPR007627">
    <property type="entry name" value="RNA_pol_sigma70_r2"/>
</dbReference>
<dbReference type="GO" id="GO:0016987">
    <property type="term" value="F:sigma factor activity"/>
    <property type="evidence" value="ECO:0007669"/>
    <property type="project" value="UniProtKB-KW"/>
</dbReference>
<dbReference type="InterPro" id="IPR039425">
    <property type="entry name" value="RNA_pol_sigma-70-like"/>
</dbReference>
<dbReference type="PANTHER" id="PTHR43133:SF46">
    <property type="entry name" value="RNA POLYMERASE SIGMA-70 FACTOR ECF SUBFAMILY"/>
    <property type="match status" value="1"/>
</dbReference>
<dbReference type="EMBL" id="FOFB01000001">
    <property type="protein sequence ID" value="SEP67410.1"/>
    <property type="molecule type" value="Genomic_DNA"/>
</dbReference>
<dbReference type="InterPro" id="IPR013249">
    <property type="entry name" value="RNA_pol_sigma70_r4_t2"/>
</dbReference>
<dbReference type="RefSeq" id="WP_090165136.1">
    <property type="nucleotide sequence ID" value="NZ_FOFB01000001.1"/>
</dbReference>
<dbReference type="FunCoup" id="A0A1H8ZSE0">
    <property type="interactions" value="19"/>
</dbReference>
<dbReference type="InterPro" id="IPR013325">
    <property type="entry name" value="RNA_pol_sigma_r2"/>
</dbReference>
<keyword evidence="4" id="KW-0804">Transcription</keyword>
<organism evidence="7 8">
    <name type="scientific">Neolewinella agarilytica</name>
    <dbReference type="NCBI Taxonomy" id="478744"/>
    <lineage>
        <taxon>Bacteria</taxon>
        <taxon>Pseudomonadati</taxon>
        <taxon>Bacteroidota</taxon>
        <taxon>Saprospiria</taxon>
        <taxon>Saprospirales</taxon>
        <taxon>Lewinellaceae</taxon>
        <taxon>Neolewinella</taxon>
    </lineage>
</organism>
<dbReference type="Pfam" id="PF08281">
    <property type="entry name" value="Sigma70_r4_2"/>
    <property type="match status" value="1"/>
</dbReference>
<evidence type="ECO:0000259" key="6">
    <source>
        <dbReference type="Pfam" id="PF08281"/>
    </source>
</evidence>
<dbReference type="PANTHER" id="PTHR43133">
    <property type="entry name" value="RNA POLYMERASE ECF-TYPE SIGMA FACTO"/>
    <property type="match status" value="1"/>
</dbReference>
<dbReference type="InterPro" id="IPR013324">
    <property type="entry name" value="RNA_pol_sigma_r3/r4-like"/>
</dbReference>
<evidence type="ECO:0000256" key="2">
    <source>
        <dbReference type="ARBA" id="ARBA00023015"/>
    </source>
</evidence>
<evidence type="ECO:0000313" key="7">
    <source>
        <dbReference type="EMBL" id="SEP67410.1"/>
    </source>
</evidence>
<dbReference type="InterPro" id="IPR014284">
    <property type="entry name" value="RNA_pol_sigma-70_dom"/>
</dbReference>
<keyword evidence="8" id="KW-1185">Reference proteome</keyword>
<comment type="similarity">
    <text evidence="1">Belongs to the sigma-70 factor family. ECF subfamily.</text>
</comment>
<dbReference type="InParanoid" id="A0A1H8ZSE0"/>
<dbReference type="STRING" id="478744.SAMN05444359_101433"/>
<dbReference type="InterPro" id="IPR036388">
    <property type="entry name" value="WH-like_DNA-bd_sf"/>
</dbReference>
<dbReference type="Pfam" id="PF04542">
    <property type="entry name" value="Sigma70_r2"/>
    <property type="match status" value="1"/>
</dbReference>
<dbReference type="OrthoDB" id="1491902at2"/>
<dbReference type="Gene3D" id="1.10.1740.10">
    <property type="match status" value="1"/>
</dbReference>
<sequence>MITDERTLVERCLAGDRRAQEVFYRRFAPAGLAICRRYASDRDEVMALLNGGMMKVFSKLDQFRWEGSLEGWVKRLVFNAAIDQFRKHKKRPTMEIVDWDRPTDDTATHSLYAEDLCKLIDLLPETSKEVFWLFAVEGYNHAEIAGRLNFSEGNSRWHLNKARQILREKLQTNPFKSNRYAG</sequence>
<proteinExistence type="inferred from homology"/>
<dbReference type="GO" id="GO:0006352">
    <property type="term" value="P:DNA-templated transcription initiation"/>
    <property type="evidence" value="ECO:0007669"/>
    <property type="project" value="InterPro"/>
</dbReference>
<dbReference type="GO" id="GO:0003677">
    <property type="term" value="F:DNA binding"/>
    <property type="evidence" value="ECO:0007669"/>
    <property type="project" value="InterPro"/>
</dbReference>
<evidence type="ECO:0000259" key="5">
    <source>
        <dbReference type="Pfam" id="PF04542"/>
    </source>
</evidence>
<evidence type="ECO:0000256" key="1">
    <source>
        <dbReference type="ARBA" id="ARBA00010641"/>
    </source>
</evidence>
<evidence type="ECO:0000256" key="3">
    <source>
        <dbReference type="ARBA" id="ARBA00023082"/>
    </source>
</evidence>
<dbReference type="NCBIfam" id="TIGR02937">
    <property type="entry name" value="sigma70-ECF"/>
    <property type="match status" value="1"/>
</dbReference>
<feature type="domain" description="RNA polymerase sigma factor 70 region 4 type 2" evidence="6">
    <location>
        <begin position="118"/>
        <end position="164"/>
    </location>
</feature>
<dbReference type="SUPFAM" id="SSF88659">
    <property type="entry name" value="Sigma3 and sigma4 domains of RNA polymerase sigma factors"/>
    <property type="match status" value="1"/>
</dbReference>
<accession>A0A1H8ZSE0</accession>
<keyword evidence="2" id="KW-0805">Transcription regulation</keyword>
<evidence type="ECO:0000313" key="8">
    <source>
        <dbReference type="Proteomes" id="UP000199021"/>
    </source>
</evidence>
<gene>
    <name evidence="7" type="ORF">SAMN05444359_101433</name>
</gene>
<keyword evidence="3" id="KW-0731">Sigma factor</keyword>
<reference evidence="8" key="1">
    <citation type="submission" date="2016-10" db="EMBL/GenBank/DDBJ databases">
        <authorList>
            <person name="Varghese N."/>
            <person name="Submissions S."/>
        </authorList>
    </citation>
    <scope>NUCLEOTIDE SEQUENCE [LARGE SCALE GENOMIC DNA]</scope>
    <source>
        <strain evidence="8">DSM 24740</strain>
    </source>
</reference>
<dbReference type="SUPFAM" id="SSF88946">
    <property type="entry name" value="Sigma2 domain of RNA polymerase sigma factors"/>
    <property type="match status" value="1"/>
</dbReference>
<evidence type="ECO:0000256" key="4">
    <source>
        <dbReference type="ARBA" id="ARBA00023163"/>
    </source>
</evidence>
<name>A0A1H8ZSE0_9BACT</name>
<dbReference type="AlphaFoldDB" id="A0A1H8ZSE0"/>
<dbReference type="Gene3D" id="1.10.10.10">
    <property type="entry name" value="Winged helix-like DNA-binding domain superfamily/Winged helix DNA-binding domain"/>
    <property type="match status" value="1"/>
</dbReference>
<protein>
    <submittedName>
        <fullName evidence="7">RNA polymerase sigma-70 factor, ECF subfamily</fullName>
    </submittedName>
</protein>
<dbReference type="Proteomes" id="UP000199021">
    <property type="component" value="Unassembled WGS sequence"/>
</dbReference>
<feature type="domain" description="RNA polymerase sigma-70 region 2" evidence="5">
    <location>
        <begin position="23"/>
        <end position="90"/>
    </location>
</feature>